<proteinExistence type="predicted"/>
<name>A0A450US10_9GAMM</name>
<dbReference type="EMBL" id="CAADFF010000001">
    <property type="protein sequence ID" value="VFJ85962.1"/>
    <property type="molecule type" value="Genomic_DNA"/>
</dbReference>
<evidence type="ECO:0000313" key="3">
    <source>
        <dbReference type="EMBL" id="VFK18404.1"/>
    </source>
</evidence>
<sequence length="42" mass="4636">MYCLSKSLNRTLKAAIQTTLVYKDAEIFFIGILIGNEGGTQN</sequence>
<organism evidence="2">
    <name type="scientific">Candidatus Kentrum sp. LFY</name>
    <dbReference type="NCBI Taxonomy" id="2126342"/>
    <lineage>
        <taxon>Bacteria</taxon>
        <taxon>Pseudomonadati</taxon>
        <taxon>Pseudomonadota</taxon>
        <taxon>Gammaproteobacteria</taxon>
        <taxon>Candidatus Kentrum</taxon>
    </lineage>
</organism>
<dbReference type="EMBL" id="CAADFH010000049">
    <property type="protein sequence ID" value="VFJ95352.1"/>
    <property type="molecule type" value="Genomic_DNA"/>
</dbReference>
<evidence type="ECO:0000313" key="2">
    <source>
        <dbReference type="EMBL" id="VFJ95352.1"/>
    </source>
</evidence>
<accession>A0A450US10</accession>
<protein>
    <submittedName>
        <fullName evidence="2">Uncharacterized protein</fullName>
    </submittedName>
</protein>
<evidence type="ECO:0000313" key="1">
    <source>
        <dbReference type="EMBL" id="VFJ85962.1"/>
    </source>
</evidence>
<dbReference type="EMBL" id="CAADFN010000043">
    <property type="protein sequence ID" value="VFK18404.1"/>
    <property type="molecule type" value="Genomic_DNA"/>
</dbReference>
<dbReference type="AlphaFoldDB" id="A0A450US10"/>
<reference evidence="2" key="1">
    <citation type="submission" date="2019-02" db="EMBL/GenBank/DDBJ databases">
        <authorList>
            <person name="Gruber-Vodicka R. H."/>
            <person name="Seah K. B. B."/>
        </authorList>
    </citation>
    <scope>NUCLEOTIDE SEQUENCE</scope>
    <source>
        <strain evidence="3">BECK_BY7</strain>
        <strain evidence="2">BECK_M6</strain>
        <strain evidence="1">BECK_M7</strain>
    </source>
</reference>
<gene>
    <name evidence="2" type="ORF">BECKLFY1418A_GA0070994_104922</name>
    <name evidence="1" type="ORF">BECKLFY1418B_GA0070995_100112</name>
    <name evidence="3" type="ORF">BECKLFY1418C_GA0070996_10439</name>
</gene>